<comment type="caution">
    <text evidence="1">The sequence shown here is derived from an EMBL/GenBank/DDBJ whole genome shotgun (WGS) entry which is preliminary data.</text>
</comment>
<evidence type="ECO:0000313" key="1">
    <source>
        <dbReference type="EMBL" id="GAH59605.1"/>
    </source>
</evidence>
<dbReference type="EMBL" id="BARU01017379">
    <property type="protein sequence ID" value="GAH59605.1"/>
    <property type="molecule type" value="Genomic_DNA"/>
</dbReference>
<organism evidence="1">
    <name type="scientific">marine sediment metagenome</name>
    <dbReference type="NCBI Taxonomy" id="412755"/>
    <lineage>
        <taxon>unclassified sequences</taxon>
        <taxon>metagenomes</taxon>
        <taxon>ecological metagenomes</taxon>
    </lineage>
</organism>
<gene>
    <name evidence="1" type="ORF">S03H2_28839</name>
</gene>
<protein>
    <submittedName>
        <fullName evidence="1">Uncharacterized protein</fullName>
    </submittedName>
</protein>
<proteinExistence type="predicted"/>
<dbReference type="AlphaFoldDB" id="X1HRC3"/>
<accession>X1HRC3</accession>
<feature type="non-terminal residue" evidence="1">
    <location>
        <position position="148"/>
    </location>
</feature>
<sequence length="148" mass="17819">MIIEKKLLDIFLLSDLEFSKTKDEINEGLDDKLNEISEEFVKTGTFYGTQHIKYRLKERIKRIREIVKSRLTLDLNYVEKVMIPFIDDIYQEIYKRALETIESEIDYAGNKMLHFCRNWPNPKSYLEHIKQMLNKEKDVLIKNTERDI</sequence>
<reference evidence="1" key="1">
    <citation type="journal article" date="2014" name="Front. Microbiol.">
        <title>High frequency of phylogenetically diverse reductive dehalogenase-homologous genes in deep subseafloor sedimentary metagenomes.</title>
        <authorList>
            <person name="Kawai M."/>
            <person name="Futagami T."/>
            <person name="Toyoda A."/>
            <person name="Takaki Y."/>
            <person name="Nishi S."/>
            <person name="Hori S."/>
            <person name="Arai W."/>
            <person name="Tsubouchi T."/>
            <person name="Morono Y."/>
            <person name="Uchiyama I."/>
            <person name="Ito T."/>
            <person name="Fujiyama A."/>
            <person name="Inagaki F."/>
            <person name="Takami H."/>
        </authorList>
    </citation>
    <scope>NUCLEOTIDE SEQUENCE</scope>
    <source>
        <strain evidence="1">Expedition CK06-06</strain>
    </source>
</reference>
<name>X1HRC3_9ZZZZ</name>